<dbReference type="EMBL" id="FTMD01000006">
    <property type="protein sequence ID" value="SIQ75113.1"/>
    <property type="molecule type" value="Genomic_DNA"/>
</dbReference>
<dbReference type="Gene3D" id="3.10.450.30">
    <property type="entry name" value="Microbial ribonucleases"/>
    <property type="match status" value="1"/>
</dbReference>
<feature type="region of interest" description="Disordered" evidence="3">
    <location>
        <begin position="74"/>
        <end position="96"/>
    </location>
</feature>
<keyword evidence="2" id="KW-0378">Hydrolase</keyword>
<dbReference type="SUPFAM" id="SSF53933">
    <property type="entry name" value="Microbial ribonucleases"/>
    <property type="match status" value="1"/>
</dbReference>
<evidence type="ECO:0000256" key="2">
    <source>
        <dbReference type="ARBA" id="ARBA00022801"/>
    </source>
</evidence>
<dbReference type="InterPro" id="IPR016191">
    <property type="entry name" value="Ribonuclease/ribotoxin"/>
</dbReference>
<evidence type="ECO:0000256" key="4">
    <source>
        <dbReference type="SAM" id="SignalP"/>
    </source>
</evidence>
<dbReference type="OrthoDB" id="5326845at2"/>
<accession>A0A1N6VB50</accession>
<feature type="signal peptide" evidence="4">
    <location>
        <begin position="1"/>
        <end position="17"/>
    </location>
</feature>
<dbReference type="AlphaFoldDB" id="A0A1N6VB50"/>
<dbReference type="Proteomes" id="UP000186819">
    <property type="component" value="Unassembled WGS sequence"/>
</dbReference>
<keyword evidence="6" id="KW-1185">Reference proteome</keyword>
<organism evidence="5 6">
    <name type="scientific">Aromatoleum tolulyticum</name>
    <dbReference type="NCBI Taxonomy" id="34027"/>
    <lineage>
        <taxon>Bacteria</taxon>
        <taxon>Pseudomonadati</taxon>
        <taxon>Pseudomonadota</taxon>
        <taxon>Betaproteobacteria</taxon>
        <taxon>Rhodocyclales</taxon>
        <taxon>Rhodocyclaceae</taxon>
        <taxon>Aromatoleum</taxon>
    </lineage>
</organism>
<protein>
    <submittedName>
        <fullName evidence="5">Ribonuclease</fullName>
    </submittedName>
</protein>
<name>A0A1N6VB50_9RHOO</name>
<dbReference type="RefSeq" id="WP_088179597.1">
    <property type="nucleotide sequence ID" value="NZ_FTMD01000006.1"/>
</dbReference>
<gene>
    <name evidence="5" type="ORF">SAMN05421829_106223</name>
</gene>
<dbReference type="Pfam" id="PF00545">
    <property type="entry name" value="Ribonuclease"/>
    <property type="match status" value="1"/>
</dbReference>
<evidence type="ECO:0000256" key="1">
    <source>
        <dbReference type="ARBA" id="ARBA00022722"/>
    </source>
</evidence>
<dbReference type="GO" id="GO:0016787">
    <property type="term" value="F:hydrolase activity"/>
    <property type="evidence" value="ECO:0007669"/>
    <property type="project" value="UniProtKB-KW"/>
</dbReference>
<evidence type="ECO:0000313" key="5">
    <source>
        <dbReference type="EMBL" id="SIQ75113.1"/>
    </source>
</evidence>
<dbReference type="GO" id="GO:0004521">
    <property type="term" value="F:RNA endonuclease activity"/>
    <property type="evidence" value="ECO:0007669"/>
    <property type="project" value="InterPro"/>
</dbReference>
<dbReference type="GO" id="GO:0003723">
    <property type="term" value="F:RNA binding"/>
    <property type="evidence" value="ECO:0007669"/>
    <property type="project" value="InterPro"/>
</dbReference>
<reference evidence="6" key="1">
    <citation type="submission" date="2017-01" db="EMBL/GenBank/DDBJ databases">
        <authorList>
            <person name="Varghese N."/>
            <person name="Submissions S."/>
        </authorList>
    </citation>
    <scope>NUCLEOTIDE SEQUENCE [LARGE SCALE GENOMIC DNA]</scope>
    <source>
        <strain evidence="6">ATCC 51758</strain>
    </source>
</reference>
<keyword evidence="4" id="KW-0732">Signal</keyword>
<keyword evidence="1" id="KW-0540">Nuclease</keyword>
<dbReference type="STRING" id="34027.SAMN05421829_106223"/>
<evidence type="ECO:0000313" key="6">
    <source>
        <dbReference type="Proteomes" id="UP000186819"/>
    </source>
</evidence>
<feature type="chain" id="PRO_5012003536" evidence="4">
    <location>
        <begin position="18"/>
        <end position="121"/>
    </location>
</feature>
<sequence>MRALIFRFALFAAAALAALPGCGRGPDTSTTADALPREALATLALIDRGGPYPYRKDGTVFQNRERQLPDKPRGYYREYTVPTPGENDRGARRIVTGGNPPEVYYYTADHYRSFRRIDPRR</sequence>
<dbReference type="InterPro" id="IPR000026">
    <property type="entry name" value="N1-like"/>
</dbReference>
<proteinExistence type="predicted"/>
<evidence type="ECO:0000256" key="3">
    <source>
        <dbReference type="SAM" id="MobiDB-lite"/>
    </source>
</evidence>